<sequence>MNKIAVRDFNLNMTLLGGQSFCWDYDGSYFYGFTSARIIKLKQGMDYWHWQTYPVLNDIKFIKEYFRLHVKYNKIISVISKDKYVNRGIQQYPGLRLLKQPFCDTVISFIISANNNIKAIRKSIRILSRMYGKRIKVDDKYFYLFPKIDKLANARLSGLKNSRIGFRAKYVKNAARCLVASGLEKRIDKMSENQIRTELINLPGVGDKVADCTLCYGVALDDVMPLDVWGRRILSTYYGLSPKLSYNAMRVCTRTHFGGYAAWAGQFLFEYIRHNFRK</sequence>
<dbReference type="GO" id="GO:0003684">
    <property type="term" value="F:damaged DNA binding"/>
    <property type="evidence" value="ECO:0007669"/>
    <property type="project" value="InterPro"/>
</dbReference>
<keyword evidence="8" id="KW-0326">Glycosidase</keyword>
<keyword evidence="4" id="KW-0378">Hydrolase</keyword>
<keyword evidence="6" id="KW-0456">Lyase</keyword>
<comment type="similarity">
    <text evidence="1">Belongs to the type-1 OGG1 family.</text>
</comment>
<evidence type="ECO:0000256" key="9">
    <source>
        <dbReference type="ARBA" id="ARBA00044632"/>
    </source>
</evidence>
<protein>
    <recommendedName>
        <fullName evidence="2">DNA-(apurinic or apyrimidinic site) lyase</fullName>
        <ecNumber evidence="2">4.2.99.18</ecNumber>
    </recommendedName>
</protein>
<evidence type="ECO:0000256" key="3">
    <source>
        <dbReference type="ARBA" id="ARBA00022763"/>
    </source>
</evidence>
<dbReference type="EC" id="4.2.99.18" evidence="2"/>
<dbReference type="GO" id="GO:0006289">
    <property type="term" value="P:nucleotide-excision repair"/>
    <property type="evidence" value="ECO:0007669"/>
    <property type="project" value="InterPro"/>
</dbReference>
<dbReference type="Pfam" id="PF00730">
    <property type="entry name" value="HhH-GPD"/>
    <property type="match status" value="1"/>
</dbReference>
<evidence type="ECO:0000256" key="6">
    <source>
        <dbReference type="ARBA" id="ARBA00023239"/>
    </source>
</evidence>
<evidence type="ECO:0000256" key="1">
    <source>
        <dbReference type="ARBA" id="ARBA00010679"/>
    </source>
</evidence>
<name>A0A2H0PTP0_9BACT</name>
<accession>A0A2H0PTP0</accession>
<dbReference type="AlphaFoldDB" id="A0A2H0PTP0"/>
<dbReference type="PANTHER" id="PTHR10242">
    <property type="entry name" value="8-OXOGUANINE DNA GLYCOSYLASE"/>
    <property type="match status" value="1"/>
</dbReference>
<feature type="domain" description="HhH-GPD" evidence="10">
    <location>
        <begin position="111"/>
        <end position="274"/>
    </location>
</feature>
<comment type="caution">
    <text evidence="11">The sequence shown here is derived from an EMBL/GenBank/DDBJ whole genome shotgun (WGS) entry which is preliminary data.</text>
</comment>
<dbReference type="PANTHER" id="PTHR10242:SF2">
    <property type="entry name" value="N-GLYCOSYLASE_DNA LYASE"/>
    <property type="match status" value="1"/>
</dbReference>
<dbReference type="GO" id="GO:0008534">
    <property type="term" value="F:oxidized purine nucleobase lesion DNA N-glycosylase activity"/>
    <property type="evidence" value="ECO:0007669"/>
    <property type="project" value="InterPro"/>
</dbReference>
<dbReference type="EMBL" id="PCXE01000057">
    <property type="protein sequence ID" value="PIR25422.1"/>
    <property type="molecule type" value="Genomic_DNA"/>
</dbReference>
<dbReference type="SMART" id="SM00478">
    <property type="entry name" value="ENDO3c"/>
    <property type="match status" value="1"/>
</dbReference>
<evidence type="ECO:0000256" key="8">
    <source>
        <dbReference type="ARBA" id="ARBA00023295"/>
    </source>
</evidence>
<dbReference type="GO" id="GO:0140078">
    <property type="term" value="F:class I DNA-(apurinic or apyrimidinic site) endonuclease activity"/>
    <property type="evidence" value="ECO:0007669"/>
    <property type="project" value="UniProtKB-EC"/>
</dbReference>
<keyword evidence="3" id="KW-0227">DNA damage</keyword>
<dbReference type="Proteomes" id="UP000236846">
    <property type="component" value="Unassembled WGS sequence"/>
</dbReference>
<dbReference type="SUPFAM" id="SSF48150">
    <property type="entry name" value="DNA-glycosylase"/>
    <property type="match status" value="1"/>
</dbReference>
<dbReference type="InterPro" id="IPR012904">
    <property type="entry name" value="OGG_N"/>
</dbReference>
<organism evidence="11 12">
    <name type="scientific">Candidatus Brennerbacteria bacterium CG11_big_fil_rev_8_21_14_0_20_43_10</name>
    <dbReference type="NCBI Taxonomy" id="1974523"/>
    <lineage>
        <taxon>Bacteria</taxon>
        <taxon>Candidatus Brenneribacteriota</taxon>
    </lineage>
</organism>
<dbReference type="Pfam" id="PF07934">
    <property type="entry name" value="OGG_N"/>
    <property type="match status" value="1"/>
</dbReference>
<dbReference type="SUPFAM" id="SSF55945">
    <property type="entry name" value="TATA-box binding protein-like"/>
    <property type="match status" value="1"/>
</dbReference>
<evidence type="ECO:0000256" key="5">
    <source>
        <dbReference type="ARBA" id="ARBA00023204"/>
    </source>
</evidence>
<keyword evidence="7" id="KW-0511">Multifunctional enzyme</keyword>
<comment type="catalytic activity">
    <reaction evidence="9">
        <text>2'-deoxyribonucleotide-(2'-deoxyribose 5'-phosphate)-2'-deoxyribonucleotide-DNA = a 3'-end 2'-deoxyribonucleotide-(2,3-dehydro-2,3-deoxyribose 5'-phosphate)-DNA + a 5'-end 5'-phospho-2'-deoxyribonucleoside-DNA + H(+)</text>
        <dbReference type="Rhea" id="RHEA:66592"/>
        <dbReference type="Rhea" id="RHEA-COMP:13180"/>
        <dbReference type="Rhea" id="RHEA-COMP:16897"/>
        <dbReference type="Rhea" id="RHEA-COMP:17067"/>
        <dbReference type="ChEBI" id="CHEBI:15378"/>
        <dbReference type="ChEBI" id="CHEBI:136412"/>
        <dbReference type="ChEBI" id="CHEBI:157695"/>
        <dbReference type="ChEBI" id="CHEBI:167181"/>
        <dbReference type="EC" id="4.2.99.18"/>
    </reaction>
</comment>
<dbReference type="GO" id="GO:0006284">
    <property type="term" value="P:base-excision repair"/>
    <property type="evidence" value="ECO:0007669"/>
    <property type="project" value="InterPro"/>
</dbReference>
<evidence type="ECO:0000256" key="2">
    <source>
        <dbReference type="ARBA" id="ARBA00012720"/>
    </source>
</evidence>
<dbReference type="InterPro" id="IPR003265">
    <property type="entry name" value="HhH-GPD_domain"/>
</dbReference>
<dbReference type="InterPro" id="IPR011257">
    <property type="entry name" value="DNA_glycosylase"/>
</dbReference>
<reference evidence="11 12" key="1">
    <citation type="submission" date="2017-09" db="EMBL/GenBank/DDBJ databases">
        <title>Depth-based differentiation of microbial function through sediment-hosted aquifers and enrichment of novel symbionts in the deep terrestrial subsurface.</title>
        <authorList>
            <person name="Probst A.J."/>
            <person name="Ladd B."/>
            <person name="Jarett J.K."/>
            <person name="Geller-Mcgrath D.E."/>
            <person name="Sieber C.M."/>
            <person name="Emerson J.B."/>
            <person name="Anantharaman K."/>
            <person name="Thomas B.C."/>
            <person name="Malmstrom R."/>
            <person name="Stieglmeier M."/>
            <person name="Klingl A."/>
            <person name="Woyke T."/>
            <person name="Ryan C.M."/>
            <person name="Banfield J.F."/>
        </authorList>
    </citation>
    <scope>NUCLEOTIDE SEQUENCE [LARGE SCALE GENOMIC DNA]</scope>
    <source>
        <strain evidence="11">CG11_big_fil_rev_8_21_14_0_20_43_10</strain>
    </source>
</reference>
<proteinExistence type="inferred from homology"/>
<evidence type="ECO:0000256" key="4">
    <source>
        <dbReference type="ARBA" id="ARBA00022801"/>
    </source>
</evidence>
<dbReference type="CDD" id="cd00056">
    <property type="entry name" value="ENDO3c"/>
    <property type="match status" value="1"/>
</dbReference>
<dbReference type="Gene3D" id="1.10.340.30">
    <property type="entry name" value="Hypothetical protein, domain 2"/>
    <property type="match status" value="1"/>
</dbReference>
<dbReference type="Gene3D" id="3.30.310.260">
    <property type="match status" value="1"/>
</dbReference>
<gene>
    <name evidence="11" type="ORF">COV41_02855</name>
</gene>
<dbReference type="InterPro" id="IPR023170">
    <property type="entry name" value="HhH_base_excis_C"/>
</dbReference>
<evidence type="ECO:0000259" key="10">
    <source>
        <dbReference type="SMART" id="SM00478"/>
    </source>
</evidence>
<evidence type="ECO:0000313" key="11">
    <source>
        <dbReference type="EMBL" id="PIR25422.1"/>
    </source>
</evidence>
<evidence type="ECO:0000256" key="7">
    <source>
        <dbReference type="ARBA" id="ARBA00023268"/>
    </source>
</evidence>
<evidence type="ECO:0000313" key="12">
    <source>
        <dbReference type="Proteomes" id="UP000236846"/>
    </source>
</evidence>
<dbReference type="Gene3D" id="1.10.1670.10">
    <property type="entry name" value="Helix-hairpin-Helix base-excision DNA repair enzymes (C-terminal)"/>
    <property type="match status" value="1"/>
</dbReference>
<keyword evidence="5" id="KW-0234">DNA repair</keyword>
<dbReference type="InterPro" id="IPR052054">
    <property type="entry name" value="Oxidative_DNA_repair_enzyme"/>
</dbReference>